<protein>
    <submittedName>
        <fullName evidence="1">Uncharacterized protein</fullName>
    </submittedName>
</protein>
<comment type="caution">
    <text evidence="1">The sequence shown here is derived from an EMBL/GenBank/DDBJ whole genome shotgun (WGS) entry which is preliminary data.</text>
</comment>
<evidence type="ECO:0000313" key="1">
    <source>
        <dbReference type="EMBL" id="KAI3690558.1"/>
    </source>
</evidence>
<dbReference type="EMBL" id="CM042017">
    <property type="protein sequence ID" value="KAI3690558.1"/>
    <property type="molecule type" value="Genomic_DNA"/>
</dbReference>
<reference evidence="2" key="1">
    <citation type="journal article" date="2022" name="Mol. Ecol. Resour.">
        <title>The genomes of chicory, endive, great burdock and yacon provide insights into Asteraceae palaeo-polyploidization history and plant inulin production.</title>
        <authorList>
            <person name="Fan W."/>
            <person name="Wang S."/>
            <person name="Wang H."/>
            <person name="Wang A."/>
            <person name="Jiang F."/>
            <person name="Liu H."/>
            <person name="Zhao H."/>
            <person name="Xu D."/>
            <person name="Zhang Y."/>
        </authorList>
    </citation>
    <scope>NUCLEOTIDE SEQUENCE [LARGE SCALE GENOMIC DNA]</scope>
    <source>
        <strain evidence="2">cv. Punajuju</strain>
    </source>
</reference>
<dbReference type="Proteomes" id="UP001055811">
    <property type="component" value="Linkage Group LG09"/>
</dbReference>
<keyword evidence="2" id="KW-1185">Reference proteome</keyword>
<reference evidence="1 2" key="2">
    <citation type="journal article" date="2022" name="Mol. Ecol. Resour.">
        <title>The genomes of chicory, endive, great burdock and yacon provide insights into Asteraceae paleo-polyploidization history and plant inulin production.</title>
        <authorList>
            <person name="Fan W."/>
            <person name="Wang S."/>
            <person name="Wang H."/>
            <person name="Wang A."/>
            <person name="Jiang F."/>
            <person name="Liu H."/>
            <person name="Zhao H."/>
            <person name="Xu D."/>
            <person name="Zhang Y."/>
        </authorList>
    </citation>
    <scope>NUCLEOTIDE SEQUENCE [LARGE SCALE GENOMIC DNA]</scope>
    <source>
        <strain evidence="2">cv. Punajuju</strain>
        <tissue evidence="1">Leaves</tissue>
    </source>
</reference>
<evidence type="ECO:0000313" key="2">
    <source>
        <dbReference type="Proteomes" id="UP001055811"/>
    </source>
</evidence>
<proteinExistence type="predicted"/>
<sequence length="107" mass="11587">MINSHVGVKENTRWSSDQESCEGENQLLLSVHDSREGENPETNKSACDSNSANTLLSSEKVTREGEKTGGIVKDSAPETNELTCDSNSADCDLKHEHGNDTSHVNKA</sequence>
<gene>
    <name evidence="1" type="ORF">L2E82_48649</name>
</gene>
<organism evidence="1 2">
    <name type="scientific">Cichorium intybus</name>
    <name type="common">Chicory</name>
    <dbReference type="NCBI Taxonomy" id="13427"/>
    <lineage>
        <taxon>Eukaryota</taxon>
        <taxon>Viridiplantae</taxon>
        <taxon>Streptophyta</taxon>
        <taxon>Embryophyta</taxon>
        <taxon>Tracheophyta</taxon>
        <taxon>Spermatophyta</taxon>
        <taxon>Magnoliopsida</taxon>
        <taxon>eudicotyledons</taxon>
        <taxon>Gunneridae</taxon>
        <taxon>Pentapetalae</taxon>
        <taxon>asterids</taxon>
        <taxon>campanulids</taxon>
        <taxon>Asterales</taxon>
        <taxon>Asteraceae</taxon>
        <taxon>Cichorioideae</taxon>
        <taxon>Cichorieae</taxon>
        <taxon>Cichoriinae</taxon>
        <taxon>Cichorium</taxon>
    </lineage>
</organism>
<name>A0ACB8YZM5_CICIN</name>
<accession>A0ACB8YZM5</accession>